<sequence length="183" mass="20064">MKVFFTKYQEEVITVKKSVTRVTIGGGDEDFRAADFPVIEAGPGVSTVDRSVPTSPTRTRADGRRKSPDILSNRAEQVRDVVDLHRPSRNETLSGSVGYPLRGAARSRPPQGPCTGEESSRSEDGLLLERGGIDNRAEADGPGLVNKERLSRYNLTTRMSNTDQAMSQHGSHKEKKLTINVEV</sequence>
<organism evidence="2 3">
    <name type="scientific">Syntrophorhabdus aromaticivorans</name>
    <dbReference type="NCBI Taxonomy" id="328301"/>
    <lineage>
        <taxon>Bacteria</taxon>
        <taxon>Pseudomonadati</taxon>
        <taxon>Thermodesulfobacteriota</taxon>
        <taxon>Syntrophorhabdia</taxon>
        <taxon>Syntrophorhabdales</taxon>
        <taxon>Syntrophorhabdaceae</taxon>
        <taxon>Syntrophorhabdus</taxon>
    </lineage>
</organism>
<dbReference type="Proteomes" id="UP000777265">
    <property type="component" value="Unassembled WGS sequence"/>
</dbReference>
<feature type="region of interest" description="Disordered" evidence="1">
    <location>
        <begin position="85"/>
        <end position="125"/>
    </location>
</feature>
<name>A0A351U1H9_9BACT</name>
<proteinExistence type="predicted"/>
<evidence type="ECO:0000256" key="1">
    <source>
        <dbReference type="SAM" id="MobiDB-lite"/>
    </source>
</evidence>
<feature type="region of interest" description="Disordered" evidence="1">
    <location>
        <begin position="42"/>
        <end position="67"/>
    </location>
</feature>
<feature type="region of interest" description="Disordered" evidence="1">
    <location>
        <begin position="162"/>
        <end position="183"/>
    </location>
</feature>
<dbReference type="AlphaFoldDB" id="A0A351U1H9"/>
<dbReference type="EMBL" id="JAAYEE010000182">
    <property type="protein sequence ID" value="NLW35925.1"/>
    <property type="molecule type" value="Genomic_DNA"/>
</dbReference>
<evidence type="ECO:0000313" key="3">
    <source>
        <dbReference type="Proteomes" id="UP000777265"/>
    </source>
</evidence>
<accession>A0A351U1H9</accession>
<reference evidence="2" key="1">
    <citation type="journal article" date="2020" name="Biotechnol. Biofuels">
        <title>New insights from the biogas microbiome by comprehensive genome-resolved metagenomics of nearly 1600 species originating from multiple anaerobic digesters.</title>
        <authorList>
            <person name="Campanaro S."/>
            <person name="Treu L."/>
            <person name="Rodriguez-R L.M."/>
            <person name="Kovalovszki A."/>
            <person name="Ziels R.M."/>
            <person name="Maus I."/>
            <person name="Zhu X."/>
            <person name="Kougias P.G."/>
            <person name="Basile A."/>
            <person name="Luo G."/>
            <person name="Schluter A."/>
            <person name="Konstantinidis K.T."/>
            <person name="Angelidaki I."/>
        </authorList>
    </citation>
    <scope>NUCLEOTIDE SEQUENCE</scope>
    <source>
        <strain evidence="2">AS06rmzACSIP_7</strain>
    </source>
</reference>
<protein>
    <submittedName>
        <fullName evidence="2">Uncharacterized protein</fullName>
    </submittedName>
</protein>
<feature type="compositionally biased region" description="Polar residues" evidence="1">
    <location>
        <begin position="48"/>
        <end position="58"/>
    </location>
</feature>
<comment type="caution">
    <text evidence="2">The sequence shown here is derived from an EMBL/GenBank/DDBJ whole genome shotgun (WGS) entry which is preliminary data.</text>
</comment>
<evidence type="ECO:0000313" key="2">
    <source>
        <dbReference type="EMBL" id="NLW35925.1"/>
    </source>
</evidence>
<gene>
    <name evidence="2" type="ORF">GXY80_10660</name>
</gene>
<reference evidence="2" key="2">
    <citation type="submission" date="2020-01" db="EMBL/GenBank/DDBJ databases">
        <authorList>
            <person name="Campanaro S."/>
        </authorList>
    </citation>
    <scope>NUCLEOTIDE SEQUENCE</scope>
    <source>
        <strain evidence="2">AS06rmzACSIP_7</strain>
    </source>
</reference>